<dbReference type="EC" id="2.7.13.3" evidence="4"/>
<dbReference type="EMBL" id="BKAG01000053">
    <property type="protein sequence ID" value="GEP45588.1"/>
    <property type="molecule type" value="Genomic_DNA"/>
</dbReference>
<keyword evidence="5" id="KW-1003">Cell membrane</keyword>
<evidence type="ECO:0000256" key="13">
    <source>
        <dbReference type="PROSITE-ProRule" id="PRU00169"/>
    </source>
</evidence>
<keyword evidence="20" id="KW-1185">Reference proteome</keyword>
<dbReference type="Pfam" id="PF02518">
    <property type="entry name" value="HATPase_c"/>
    <property type="match status" value="2"/>
</dbReference>
<dbReference type="Gene3D" id="3.30.565.10">
    <property type="entry name" value="Histidine kinase-like ATPase, C-terminal domain"/>
    <property type="match status" value="2"/>
</dbReference>
<dbReference type="AlphaFoldDB" id="A0A512MFU2"/>
<evidence type="ECO:0000313" key="19">
    <source>
        <dbReference type="EMBL" id="GEP45588.1"/>
    </source>
</evidence>
<dbReference type="Gene3D" id="3.40.50.2300">
    <property type="match status" value="1"/>
</dbReference>
<dbReference type="Proteomes" id="UP000321577">
    <property type="component" value="Unassembled WGS sequence"/>
</dbReference>
<keyword evidence="16" id="KW-0812">Transmembrane</keyword>
<evidence type="ECO:0000256" key="5">
    <source>
        <dbReference type="ARBA" id="ARBA00022475"/>
    </source>
</evidence>
<dbReference type="GO" id="GO:0000155">
    <property type="term" value="F:phosphorelay sensor kinase activity"/>
    <property type="evidence" value="ECO:0007669"/>
    <property type="project" value="InterPro"/>
</dbReference>
<evidence type="ECO:0000256" key="9">
    <source>
        <dbReference type="ARBA" id="ARBA00022777"/>
    </source>
</evidence>
<evidence type="ECO:0000313" key="20">
    <source>
        <dbReference type="Proteomes" id="UP000321577"/>
    </source>
</evidence>
<dbReference type="InterPro" id="IPR003661">
    <property type="entry name" value="HisK_dim/P_dom"/>
</dbReference>
<feature type="coiled-coil region" evidence="14">
    <location>
        <begin position="641"/>
        <end position="675"/>
    </location>
</feature>
<evidence type="ECO:0000256" key="16">
    <source>
        <dbReference type="SAM" id="Phobius"/>
    </source>
</evidence>
<keyword evidence="9" id="KW-0418">Kinase</keyword>
<dbReference type="InterPro" id="IPR004358">
    <property type="entry name" value="Sig_transdc_His_kin-like_C"/>
</dbReference>
<evidence type="ECO:0000256" key="10">
    <source>
        <dbReference type="ARBA" id="ARBA00022840"/>
    </source>
</evidence>
<proteinExistence type="predicted"/>
<dbReference type="OrthoDB" id="9809348at2"/>
<reference evidence="19 20" key="1">
    <citation type="submission" date="2019-07" db="EMBL/GenBank/DDBJ databases">
        <title>Whole genome shotgun sequence of Brevifollis gellanilyticus NBRC 108608.</title>
        <authorList>
            <person name="Hosoyama A."/>
            <person name="Uohara A."/>
            <person name="Ohji S."/>
            <person name="Ichikawa N."/>
        </authorList>
    </citation>
    <scope>NUCLEOTIDE SEQUENCE [LARGE SCALE GENOMIC DNA]</scope>
    <source>
        <strain evidence="19 20">NBRC 108608</strain>
    </source>
</reference>
<dbReference type="PROSITE" id="PS50110">
    <property type="entry name" value="RESPONSE_REGULATORY"/>
    <property type="match status" value="1"/>
</dbReference>
<feature type="transmembrane region" description="Helical" evidence="16">
    <location>
        <begin position="139"/>
        <end position="158"/>
    </location>
</feature>
<feature type="modified residue" description="4-aspartylphosphate" evidence="13">
    <location>
        <position position="572"/>
    </location>
</feature>
<evidence type="ECO:0000256" key="1">
    <source>
        <dbReference type="ARBA" id="ARBA00000085"/>
    </source>
</evidence>
<comment type="subcellular location">
    <subcellularLocation>
        <location evidence="2">Cell membrane</location>
    </subcellularLocation>
    <subcellularLocation>
        <location evidence="3">Membrane raft</location>
        <topology evidence="3">Multi-pass membrane protein</topology>
    </subcellularLocation>
</comment>
<keyword evidence="11" id="KW-0902">Two-component regulatory system</keyword>
<dbReference type="RefSeq" id="WP_146854631.1">
    <property type="nucleotide sequence ID" value="NZ_BKAG01000053.1"/>
</dbReference>
<dbReference type="InterPro" id="IPR005467">
    <property type="entry name" value="His_kinase_dom"/>
</dbReference>
<feature type="domain" description="Response regulatory" evidence="18">
    <location>
        <begin position="524"/>
        <end position="639"/>
    </location>
</feature>
<dbReference type="PROSITE" id="PS50109">
    <property type="entry name" value="HIS_KIN"/>
    <property type="match status" value="2"/>
</dbReference>
<evidence type="ECO:0000256" key="15">
    <source>
        <dbReference type="SAM" id="MobiDB-lite"/>
    </source>
</evidence>
<keyword evidence="8" id="KW-0547">Nucleotide-binding</keyword>
<evidence type="ECO:0000256" key="3">
    <source>
        <dbReference type="ARBA" id="ARBA00004314"/>
    </source>
</evidence>
<protein>
    <recommendedName>
        <fullName evidence="4">histidine kinase</fullName>
        <ecNumber evidence="4">2.7.13.3</ecNumber>
    </recommendedName>
</protein>
<keyword evidence="6 13" id="KW-0597">Phosphoprotein</keyword>
<evidence type="ECO:0000256" key="6">
    <source>
        <dbReference type="ARBA" id="ARBA00022553"/>
    </source>
</evidence>
<gene>
    <name evidence="19" type="ORF">BGE01nite_48790</name>
</gene>
<dbReference type="FunFam" id="1.10.287.130:FF:000001">
    <property type="entry name" value="Two-component sensor histidine kinase"/>
    <property type="match status" value="1"/>
</dbReference>
<keyword evidence="7" id="KW-0808">Transferase</keyword>
<feature type="domain" description="Histidine kinase" evidence="17">
    <location>
        <begin position="235"/>
        <end position="454"/>
    </location>
</feature>
<dbReference type="GO" id="GO:0045121">
    <property type="term" value="C:membrane raft"/>
    <property type="evidence" value="ECO:0007669"/>
    <property type="project" value="UniProtKB-SubCell"/>
</dbReference>
<dbReference type="InterPro" id="IPR003594">
    <property type="entry name" value="HATPase_dom"/>
</dbReference>
<dbReference type="GO" id="GO:0005524">
    <property type="term" value="F:ATP binding"/>
    <property type="evidence" value="ECO:0007669"/>
    <property type="project" value="UniProtKB-KW"/>
</dbReference>
<dbReference type="SUPFAM" id="SSF52172">
    <property type="entry name" value="CheY-like"/>
    <property type="match status" value="1"/>
</dbReference>
<evidence type="ECO:0000256" key="4">
    <source>
        <dbReference type="ARBA" id="ARBA00012438"/>
    </source>
</evidence>
<dbReference type="CDD" id="cd00082">
    <property type="entry name" value="HisKA"/>
    <property type="match status" value="2"/>
</dbReference>
<dbReference type="GO" id="GO:0005886">
    <property type="term" value="C:plasma membrane"/>
    <property type="evidence" value="ECO:0007669"/>
    <property type="project" value="UniProtKB-SubCell"/>
</dbReference>
<organism evidence="19 20">
    <name type="scientific">Brevifollis gellanilyticus</name>
    <dbReference type="NCBI Taxonomy" id="748831"/>
    <lineage>
        <taxon>Bacteria</taxon>
        <taxon>Pseudomonadati</taxon>
        <taxon>Verrucomicrobiota</taxon>
        <taxon>Verrucomicrobiia</taxon>
        <taxon>Verrucomicrobiales</taxon>
        <taxon>Verrucomicrobiaceae</taxon>
    </lineage>
</organism>
<evidence type="ECO:0000256" key="11">
    <source>
        <dbReference type="ARBA" id="ARBA00023012"/>
    </source>
</evidence>
<feature type="transmembrane region" description="Helical" evidence="16">
    <location>
        <begin position="33"/>
        <end position="53"/>
    </location>
</feature>
<feature type="transmembrane region" description="Helical" evidence="16">
    <location>
        <begin position="90"/>
        <end position="108"/>
    </location>
</feature>
<dbReference type="SMART" id="SM00388">
    <property type="entry name" value="HisKA"/>
    <property type="match status" value="2"/>
</dbReference>
<feature type="transmembrane region" description="Helical" evidence="16">
    <location>
        <begin position="170"/>
        <end position="189"/>
    </location>
</feature>
<dbReference type="InterPro" id="IPR036890">
    <property type="entry name" value="HATPase_C_sf"/>
</dbReference>
<evidence type="ECO:0000259" key="17">
    <source>
        <dbReference type="PROSITE" id="PS50109"/>
    </source>
</evidence>
<dbReference type="InterPro" id="IPR036097">
    <property type="entry name" value="HisK_dim/P_sf"/>
</dbReference>
<keyword evidence="10" id="KW-0067">ATP-binding</keyword>
<dbReference type="Pfam" id="PF00072">
    <property type="entry name" value="Response_reg"/>
    <property type="match status" value="1"/>
</dbReference>
<evidence type="ECO:0000256" key="14">
    <source>
        <dbReference type="SAM" id="Coils"/>
    </source>
</evidence>
<dbReference type="CDD" id="cd16922">
    <property type="entry name" value="HATPase_EvgS-ArcB-TorS-like"/>
    <property type="match status" value="1"/>
</dbReference>
<dbReference type="InterPro" id="IPR001789">
    <property type="entry name" value="Sig_transdc_resp-reg_receiver"/>
</dbReference>
<dbReference type="PANTHER" id="PTHR43547:SF2">
    <property type="entry name" value="HYBRID SIGNAL TRANSDUCTION HISTIDINE KINASE C"/>
    <property type="match status" value="1"/>
</dbReference>
<keyword evidence="16" id="KW-1133">Transmembrane helix</keyword>
<dbReference type="PRINTS" id="PR00344">
    <property type="entry name" value="BCTRLSENSOR"/>
</dbReference>
<dbReference type="Gene3D" id="1.10.287.130">
    <property type="match status" value="2"/>
</dbReference>
<feature type="transmembrane region" description="Helical" evidence="16">
    <location>
        <begin position="59"/>
        <end position="78"/>
    </location>
</feature>
<feature type="region of interest" description="Disordered" evidence="15">
    <location>
        <begin position="495"/>
        <end position="519"/>
    </location>
</feature>
<feature type="coiled-coil region" evidence="14">
    <location>
        <begin position="198"/>
        <end position="228"/>
    </location>
</feature>
<feature type="domain" description="Histidine kinase" evidence="17">
    <location>
        <begin position="684"/>
        <end position="903"/>
    </location>
</feature>
<dbReference type="PANTHER" id="PTHR43547">
    <property type="entry name" value="TWO-COMPONENT HISTIDINE KINASE"/>
    <property type="match status" value="1"/>
</dbReference>
<sequence length="915" mass="102064">MAPAKPSLYRASASLRREFQAYERDVRIKNYRLCAILAAIFMVGGFTLDLVVYGEEGMWRFLHFRVISGILLVAIYFGLNSTIGRDWHRVLGLCMAFPLMGSIGWMVYVSEGYASPYYAGLNLVLVGAAILMRWPLFESVLVVLLTVGIYLAASFGQGPIDNGRLFFNNSYFIFVTGVFTVAGTAFYNNSRFSEFLLRKTLDAKHEQLQEANAQLEEGNQKLRELDVAKSRFFANISHELRTPLTLLIAPVETLLNKGRTVSPTEQSEMLTTMQGNAMRLLKLINTLLDLVRLESQTMELQKTPLILTDFINGLGSACQALAKDKRITLKTTCDPEIRPVMVDVEKIERVCLNLLFNALKFTPAGGMITLSASRDGDQMLIRVQDTGVGIAKEHIPQLFSRFFQADATSQRRFQGMGIGLALVKEIVELHGGNVHVASRPGKGSTFTVYLPYEPATPKTQPLLNGTKANADGEPSTGEWIADLYRRAEFSTSLADSPRRAAASASQAPMPLPHNHRSKDQKKVTLLIAEDEPDMMNYLRSQLAPEFEIIEANDGNEAVAKAGQFHPDIILSDLMMPYKDGMQVCRELRSRTSTRNIPVVLLTARPDERTKIEALTAGATDFIGKPFSLTEVRVRLQNLAESHRYQRELSEQKKRLEATLEQLKETESMLVQHEKLSALGRMSAGLIHEINNPLNFATQGLYYLRLNLDKVPDDARADFTETLTDIENGVKRVGTIITDLRGFTRPDQAAFMDFSVQELLQTVVRFFSHHQRDGIQFVVEATPDLLLHGSSGQLTQVLVNLLQNAVDAFEEKKFANGETPKVQIKAHERGDRVVLSVKDNGIGMNRETQEKVFDPFFTTKEVGKGMGLGLSICHRIIADHQGIVTILSKEGAGTEFILDLPDASSYRTMREEASIL</sequence>
<name>A0A512MFU2_9BACT</name>
<comment type="caution">
    <text evidence="19">The sequence shown here is derived from an EMBL/GenBank/DDBJ whole genome shotgun (WGS) entry which is preliminary data.</text>
</comment>
<evidence type="ECO:0000256" key="8">
    <source>
        <dbReference type="ARBA" id="ARBA00022741"/>
    </source>
</evidence>
<keyword evidence="12 16" id="KW-0472">Membrane</keyword>
<accession>A0A512MFU2</accession>
<dbReference type="SMART" id="SM00448">
    <property type="entry name" value="REC"/>
    <property type="match status" value="1"/>
</dbReference>
<dbReference type="SMART" id="SM00387">
    <property type="entry name" value="HATPase_c"/>
    <property type="match status" value="2"/>
</dbReference>
<dbReference type="Pfam" id="PF00512">
    <property type="entry name" value="HisKA"/>
    <property type="match status" value="1"/>
</dbReference>
<keyword evidence="14" id="KW-0175">Coiled coil</keyword>
<evidence type="ECO:0000256" key="12">
    <source>
        <dbReference type="ARBA" id="ARBA00023136"/>
    </source>
</evidence>
<evidence type="ECO:0000256" key="2">
    <source>
        <dbReference type="ARBA" id="ARBA00004236"/>
    </source>
</evidence>
<comment type="catalytic activity">
    <reaction evidence="1">
        <text>ATP + protein L-histidine = ADP + protein N-phospho-L-histidine.</text>
        <dbReference type="EC" id="2.7.13.3"/>
    </reaction>
</comment>
<evidence type="ECO:0000259" key="18">
    <source>
        <dbReference type="PROSITE" id="PS50110"/>
    </source>
</evidence>
<dbReference type="FunFam" id="3.30.565.10:FF:000023">
    <property type="entry name" value="PAS domain-containing sensor histidine kinase"/>
    <property type="match status" value="1"/>
</dbReference>
<dbReference type="InterPro" id="IPR011006">
    <property type="entry name" value="CheY-like_superfamily"/>
</dbReference>
<evidence type="ECO:0000256" key="7">
    <source>
        <dbReference type="ARBA" id="ARBA00022679"/>
    </source>
</evidence>
<dbReference type="SUPFAM" id="SSF47384">
    <property type="entry name" value="Homodimeric domain of signal transducing histidine kinase"/>
    <property type="match status" value="2"/>
</dbReference>
<dbReference type="SUPFAM" id="SSF55874">
    <property type="entry name" value="ATPase domain of HSP90 chaperone/DNA topoisomerase II/histidine kinase"/>
    <property type="match status" value="2"/>
</dbReference>
<feature type="compositionally biased region" description="Low complexity" evidence="15">
    <location>
        <begin position="495"/>
        <end position="508"/>
    </location>
</feature>